<dbReference type="Proteomes" id="UP001552299">
    <property type="component" value="Unassembled WGS sequence"/>
</dbReference>
<evidence type="ECO:0000256" key="4">
    <source>
        <dbReference type="ARBA" id="ARBA00022475"/>
    </source>
</evidence>
<dbReference type="InterPro" id="IPR044173">
    <property type="entry name" value="CASPL"/>
</dbReference>
<dbReference type="GO" id="GO:0005886">
    <property type="term" value="C:plasma membrane"/>
    <property type="evidence" value="ECO:0007669"/>
    <property type="project" value="UniProtKB-SubCell"/>
</dbReference>
<dbReference type="PANTHER" id="PTHR36488">
    <property type="entry name" value="CASP-LIKE PROTEIN 1U1"/>
    <property type="match status" value="1"/>
</dbReference>
<keyword evidence="6 8" id="KW-1133">Transmembrane helix</keyword>
<dbReference type="NCBIfam" id="TIGR01569">
    <property type="entry name" value="A_tha_TIGR01569"/>
    <property type="match status" value="1"/>
</dbReference>
<comment type="similarity">
    <text evidence="2 8">Belongs to the Casparian strip membrane proteins (CASP) family.</text>
</comment>
<accession>A0ABD0V0Y6</accession>
<evidence type="ECO:0000259" key="9">
    <source>
        <dbReference type="Pfam" id="PF04535"/>
    </source>
</evidence>
<evidence type="ECO:0000313" key="10">
    <source>
        <dbReference type="EMBL" id="KAL0918603.1"/>
    </source>
</evidence>
<comment type="caution">
    <text evidence="10">The sequence shown here is derived from an EMBL/GenBank/DDBJ whole genome shotgun (WGS) entry which is preliminary data.</text>
</comment>
<evidence type="ECO:0000256" key="3">
    <source>
        <dbReference type="ARBA" id="ARBA00011489"/>
    </source>
</evidence>
<dbReference type="InterPro" id="IPR006459">
    <property type="entry name" value="CASP/CASPL"/>
</dbReference>
<gene>
    <name evidence="10" type="ORF">M5K25_010620</name>
</gene>
<evidence type="ECO:0000313" key="11">
    <source>
        <dbReference type="Proteomes" id="UP001552299"/>
    </source>
</evidence>
<protein>
    <recommendedName>
        <fullName evidence="8">CASP-like protein</fullName>
    </recommendedName>
</protein>
<evidence type="ECO:0000256" key="7">
    <source>
        <dbReference type="ARBA" id="ARBA00023136"/>
    </source>
</evidence>
<keyword evidence="5 8" id="KW-0812">Transmembrane</keyword>
<reference evidence="10 11" key="1">
    <citation type="journal article" date="2024" name="Plant Biotechnol. J.">
        <title>Dendrobium thyrsiflorum genome and its molecular insights into genes involved in important horticultural traits.</title>
        <authorList>
            <person name="Chen B."/>
            <person name="Wang J.Y."/>
            <person name="Zheng P.J."/>
            <person name="Li K.L."/>
            <person name="Liang Y.M."/>
            <person name="Chen X.F."/>
            <person name="Zhang C."/>
            <person name="Zhao X."/>
            <person name="He X."/>
            <person name="Zhang G.Q."/>
            <person name="Liu Z.J."/>
            <person name="Xu Q."/>
        </authorList>
    </citation>
    <scope>NUCLEOTIDE SEQUENCE [LARGE SCALE GENOMIC DNA]</scope>
    <source>
        <strain evidence="10">GZMU011</strain>
    </source>
</reference>
<comment type="subcellular location">
    <subcellularLocation>
        <location evidence="1 8">Cell membrane</location>
        <topology evidence="1 8">Multi-pass membrane protein</topology>
    </subcellularLocation>
</comment>
<evidence type="ECO:0000256" key="2">
    <source>
        <dbReference type="ARBA" id="ARBA00007651"/>
    </source>
</evidence>
<evidence type="ECO:0000256" key="8">
    <source>
        <dbReference type="RuleBase" id="RU361233"/>
    </source>
</evidence>
<dbReference type="AlphaFoldDB" id="A0ABD0V0Y6"/>
<evidence type="ECO:0000256" key="6">
    <source>
        <dbReference type="ARBA" id="ARBA00022989"/>
    </source>
</evidence>
<feature type="transmembrane region" description="Helical" evidence="8">
    <location>
        <begin position="125"/>
        <end position="150"/>
    </location>
</feature>
<keyword evidence="7 8" id="KW-0472">Membrane</keyword>
<keyword evidence="4 8" id="KW-1003">Cell membrane</keyword>
<feature type="transmembrane region" description="Helical" evidence="8">
    <location>
        <begin position="177"/>
        <end position="198"/>
    </location>
</feature>
<feature type="transmembrane region" description="Helical" evidence="8">
    <location>
        <begin position="45"/>
        <end position="65"/>
    </location>
</feature>
<evidence type="ECO:0000256" key="5">
    <source>
        <dbReference type="ARBA" id="ARBA00022692"/>
    </source>
</evidence>
<dbReference type="PANTHER" id="PTHR36488:SF8">
    <property type="entry name" value="CASP-LIKE PROTEIN 1U1"/>
    <property type="match status" value="1"/>
</dbReference>
<comment type="subunit">
    <text evidence="3 8">Homodimer and heterodimers.</text>
</comment>
<keyword evidence="11" id="KW-1185">Reference proteome</keyword>
<feature type="transmembrane region" description="Helical" evidence="8">
    <location>
        <begin position="91"/>
        <end position="113"/>
    </location>
</feature>
<evidence type="ECO:0000256" key="1">
    <source>
        <dbReference type="ARBA" id="ARBA00004651"/>
    </source>
</evidence>
<dbReference type="Pfam" id="PF04535">
    <property type="entry name" value="CASP_dom"/>
    <property type="match status" value="1"/>
</dbReference>
<proteinExistence type="inferred from homology"/>
<name>A0ABD0V0Y6_DENTH</name>
<sequence>MATTRREAEGEKELESGGAVWQETQVSPAIPTKPSSSTSMVMMSYILRLIVIVLTLLATIVMGVAKETVIVDVSADYTLEGETKSTYNSSFVYFIIVNTLACVYSAVSVGISFTNQNNSSIHLPLSIADLIVAILLFTGNASAAAIEIVAQKGNNHFGWTKICNYASKFCDHLTASIVLSTLASVIFAVVLVLSMISLQKKSH</sequence>
<feature type="domain" description="Casparian strip membrane protein" evidence="9">
    <location>
        <begin position="40"/>
        <end position="185"/>
    </location>
</feature>
<organism evidence="10 11">
    <name type="scientific">Dendrobium thyrsiflorum</name>
    <name type="common">Pinecone-like raceme dendrobium</name>
    <name type="synonym">Orchid</name>
    <dbReference type="NCBI Taxonomy" id="117978"/>
    <lineage>
        <taxon>Eukaryota</taxon>
        <taxon>Viridiplantae</taxon>
        <taxon>Streptophyta</taxon>
        <taxon>Embryophyta</taxon>
        <taxon>Tracheophyta</taxon>
        <taxon>Spermatophyta</taxon>
        <taxon>Magnoliopsida</taxon>
        <taxon>Liliopsida</taxon>
        <taxon>Asparagales</taxon>
        <taxon>Orchidaceae</taxon>
        <taxon>Epidendroideae</taxon>
        <taxon>Malaxideae</taxon>
        <taxon>Dendrobiinae</taxon>
        <taxon>Dendrobium</taxon>
    </lineage>
</organism>
<dbReference type="EMBL" id="JANQDX010000009">
    <property type="protein sequence ID" value="KAL0918603.1"/>
    <property type="molecule type" value="Genomic_DNA"/>
</dbReference>
<dbReference type="InterPro" id="IPR006702">
    <property type="entry name" value="CASP_dom"/>
</dbReference>